<reference evidence="1" key="1">
    <citation type="submission" date="2019-03" db="EMBL/GenBank/DDBJ databases">
        <title>WGS assembly of Setaria viridis.</title>
        <authorList>
            <person name="Huang P."/>
            <person name="Jenkins J."/>
            <person name="Grimwood J."/>
            <person name="Barry K."/>
            <person name="Healey A."/>
            <person name="Mamidi S."/>
            <person name="Sreedasyam A."/>
            <person name="Shu S."/>
            <person name="Feldman M."/>
            <person name="Wu J."/>
            <person name="Yu Y."/>
            <person name="Chen C."/>
            <person name="Johnson J."/>
            <person name="Rokhsar D."/>
            <person name="Baxter I."/>
            <person name="Schmutz J."/>
            <person name="Brutnell T."/>
            <person name="Kellogg E."/>
        </authorList>
    </citation>
    <scope>NUCLEOTIDE SEQUENCE [LARGE SCALE GENOMIC DNA]</scope>
</reference>
<dbReference type="EMBL" id="CM016552">
    <property type="protein sequence ID" value="TKW38365.1"/>
    <property type="molecule type" value="Genomic_DNA"/>
</dbReference>
<evidence type="ECO:0000313" key="1">
    <source>
        <dbReference type="EMBL" id="TKW38365.1"/>
    </source>
</evidence>
<sequence length="101" mass="11970">MTAAADVRSRERRRGGQKRWSPAALFNFRCIHNFTDAKDFHFSRLAAERCSWNWLNLMLSQCFSLLTRHSNEIGTHFDCHTEIEVELPQFRETKWSLKVLL</sequence>
<dbReference type="Proteomes" id="UP000298652">
    <property type="component" value="Chromosome 1"/>
</dbReference>
<gene>
    <name evidence="1" type="ORF">SEVIR_1G110300v2</name>
</gene>
<dbReference type="AlphaFoldDB" id="A0A4U6W8W1"/>
<name>A0A4U6W8W1_SETVI</name>
<proteinExistence type="predicted"/>
<dbReference type="Gramene" id="TKW38365">
    <property type="protein sequence ID" value="TKW38365"/>
    <property type="gene ID" value="SEVIR_1G110300v2"/>
</dbReference>
<organism evidence="1 2">
    <name type="scientific">Setaria viridis</name>
    <name type="common">Green bristlegrass</name>
    <name type="synonym">Setaria italica subsp. viridis</name>
    <dbReference type="NCBI Taxonomy" id="4556"/>
    <lineage>
        <taxon>Eukaryota</taxon>
        <taxon>Viridiplantae</taxon>
        <taxon>Streptophyta</taxon>
        <taxon>Embryophyta</taxon>
        <taxon>Tracheophyta</taxon>
        <taxon>Spermatophyta</taxon>
        <taxon>Magnoliopsida</taxon>
        <taxon>Liliopsida</taxon>
        <taxon>Poales</taxon>
        <taxon>Poaceae</taxon>
        <taxon>PACMAD clade</taxon>
        <taxon>Panicoideae</taxon>
        <taxon>Panicodae</taxon>
        <taxon>Paniceae</taxon>
        <taxon>Cenchrinae</taxon>
        <taxon>Setaria</taxon>
    </lineage>
</organism>
<keyword evidence="2" id="KW-1185">Reference proteome</keyword>
<protein>
    <submittedName>
        <fullName evidence="1">Uncharacterized protein</fullName>
    </submittedName>
</protein>
<evidence type="ECO:0000313" key="2">
    <source>
        <dbReference type="Proteomes" id="UP000298652"/>
    </source>
</evidence>
<accession>A0A4U6W8W1</accession>